<dbReference type="GO" id="GO:0016787">
    <property type="term" value="F:hydrolase activity"/>
    <property type="evidence" value="ECO:0007669"/>
    <property type="project" value="UniProtKB-KW"/>
</dbReference>
<name>A0A4R5TKK9_9GAMM</name>
<dbReference type="Proteomes" id="UP000294796">
    <property type="component" value="Unassembled WGS sequence"/>
</dbReference>
<dbReference type="InterPro" id="IPR050300">
    <property type="entry name" value="GDXG_lipolytic_enzyme"/>
</dbReference>
<evidence type="ECO:0000313" key="5">
    <source>
        <dbReference type="Proteomes" id="UP000294796"/>
    </source>
</evidence>
<gene>
    <name evidence="4" type="ORF">E2F46_12070</name>
</gene>
<dbReference type="Gene3D" id="3.40.50.1820">
    <property type="entry name" value="alpha/beta hydrolase"/>
    <property type="match status" value="1"/>
</dbReference>
<dbReference type="Pfam" id="PF07859">
    <property type="entry name" value="Abhydrolase_3"/>
    <property type="match status" value="1"/>
</dbReference>
<dbReference type="RefSeq" id="WP_133322375.1">
    <property type="nucleotide sequence ID" value="NZ_SMTF01000010.1"/>
</dbReference>
<dbReference type="InterPro" id="IPR029058">
    <property type="entry name" value="AB_hydrolase_fold"/>
</dbReference>
<keyword evidence="2 4" id="KW-0378">Hydrolase</keyword>
<dbReference type="EMBL" id="SMTF01000010">
    <property type="protein sequence ID" value="TDK23097.1"/>
    <property type="molecule type" value="Genomic_DNA"/>
</dbReference>
<evidence type="ECO:0000256" key="2">
    <source>
        <dbReference type="ARBA" id="ARBA00022801"/>
    </source>
</evidence>
<dbReference type="PANTHER" id="PTHR48081">
    <property type="entry name" value="AB HYDROLASE SUPERFAMILY PROTEIN C4A8.06C"/>
    <property type="match status" value="1"/>
</dbReference>
<keyword evidence="5" id="KW-1185">Reference proteome</keyword>
<dbReference type="PANTHER" id="PTHR48081:SF8">
    <property type="entry name" value="ALPHA_BETA HYDROLASE FOLD-3 DOMAIN-CONTAINING PROTEIN-RELATED"/>
    <property type="match status" value="1"/>
</dbReference>
<dbReference type="InterPro" id="IPR002168">
    <property type="entry name" value="Lipase_GDXG_HIS_AS"/>
</dbReference>
<reference evidence="4 5" key="1">
    <citation type="submission" date="2019-03" db="EMBL/GenBank/DDBJ databases">
        <title>Luteimonas zhaokaii sp.nov., isolated from the rectal contents of Plateau pika in Yushu, Qinghai Province, China.</title>
        <authorList>
            <person name="Zhang G."/>
        </authorList>
    </citation>
    <scope>NUCLEOTIDE SEQUENCE [LARGE SCALE GENOMIC DNA]</scope>
    <source>
        <strain evidence="4 5">B9</strain>
    </source>
</reference>
<accession>A0A4R5TKK9</accession>
<dbReference type="PROSITE" id="PS01173">
    <property type="entry name" value="LIPASE_GDXG_HIS"/>
    <property type="match status" value="1"/>
</dbReference>
<dbReference type="InterPro" id="IPR013094">
    <property type="entry name" value="AB_hydrolase_3"/>
</dbReference>
<evidence type="ECO:0000259" key="3">
    <source>
        <dbReference type="Pfam" id="PF07859"/>
    </source>
</evidence>
<comment type="similarity">
    <text evidence="1">Belongs to the 'GDXG' lipolytic enzyme family.</text>
</comment>
<dbReference type="OrthoDB" id="9806180at2"/>
<feature type="domain" description="Alpha/beta hydrolase fold-3" evidence="3">
    <location>
        <begin position="92"/>
        <end position="297"/>
    </location>
</feature>
<protein>
    <submittedName>
        <fullName evidence="4">Alpha/beta hydrolase</fullName>
    </submittedName>
</protein>
<dbReference type="SUPFAM" id="SSF53474">
    <property type="entry name" value="alpha/beta-Hydrolases"/>
    <property type="match status" value="1"/>
</dbReference>
<dbReference type="AlphaFoldDB" id="A0A4R5TKK9"/>
<proteinExistence type="inferred from homology"/>
<comment type="caution">
    <text evidence="4">The sequence shown here is derived from an EMBL/GenBank/DDBJ whole genome shotgun (WGS) entry which is preliminary data.</text>
</comment>
<evidence type="ECO:0000313" key="4">
    <source>
        <dbReference type="EMBL" id="TDK23097.1"/>
    </source>
</evidence>
<evidence type="ECO:0000256" key="1">
    <source>
        <dbReference type="ARBA" id="ARBA00010515"/>
    </source>
</evidence>
<organism evidence="4 5">
    <name type="scientific">Luteimonas aestuarii</name>
    <dbReference type="NCBI Taxonomy" id="453837"/>
    <lineage>
        <taxon>Bacteria</taxon>
        <taxon>Pseudomonadati</taxon>
        <taxon>Pseudomonadota</taxon>
        <taxon>Gammaproteobacteria</taxon>
        <taxon>Lysobacterales</taxon>
        <taxon>Lysobacteraceae</taxon>
        <taxon>Luteimonas</taxon>
    </lineage>
</organism>
<sequence length="324" mass="35143">MDNASAQTGKGPQDDVDPRIRLFLQRMNAGYAAYPELPSASLPEARRIAEAVRAQWSAGGPGMASVEELHVGALQTRIRILRPVAGTTLPALVYLHGGGWTMFSIDTHDRLMREYAARAGVAVVAVDYSLSPEARFPRALEETVDVIGWLRGHGDAHGIESSRMAIGGDSAGANLSVASQLHLRAAGHAMLSAMLLNYGVYTDRRTASWDRYDGPDYMLESGEMQRFWDNYLRSDDDRRDPLAMPLLADLRGLPPAFMAIAECDILADGNHAMAEALREAGVDTDARTYRGATHSFLEAMSIAPLAGHAIDDAAAWLRQQLGLA</sequence>